<dbReference type="EC" id="4.2.1.1" evidence="4 9"/>
<dbReference type="PROSITE" id="PS51144">
    <property type="entry name" value="ALPHA_CA_2"/>
    <property type="match status" value="1"/>
</dbReference>
<dbReference type="RefSeq" id="XP_008874041.1">
    <property type="nucleotide sequence ID" value="XM_008875819.1"/>
</dbReference>
<evidence type="ECO:0000256" key="9">
    <source>
        <dbReference type="RuleBase" id="RU367011"/>
    </source>
</evidence>
<evidence type="ECO:0000313" key="11">
    <source>
        <dbReference type="EMBL" id="ETV97333.1"/>
    </source>
</evidence>
<dbReference type="SMART" id="SM01057">
    <property type="entry name" value="Carb_anhydrase"/>
    <property type="match status" value="1"/>
</dbReference>
<dbReference type="InterPro" id="IPR041891">
    <property type="entry name" value="Alpha_CA_prokaryot-like"/>
</dbReference>
<dbReference type="GeneID" id="20086722"/>
<comment type="cofactor">
    <cofactor evidence="1 9">
        <name>Zn(2+)</name>
        <dbReference type="ChEBI" id="CHEBI:29105"/>
    </cofactor>
</comment>
<dbReference type="PROSITE" id="PS00162">
    <property type="entry name" value="ALPHA_CA_1"/>
    <property type="match status" value="1"/>
</dbReference>
<keyword evidence="7 9" id="KW-0456">Lyase</keyword>
<dbReference type="eggNOG" id="KOG0382">
    <property type="taxonomic scope" value="Eukaryota"/>
</dbReference>
<evidence type="ECO:0000259" key="10">
    <source>
        <dbReference type="PROSITE" id="PS51144"/>
    </source>
</evidence>
<dbReference type="Gene3D" id="3.10.200.10">
    <property type="entry name" value="Alpha carbonic anhydrase"/>
    <property type="match status" value="1"/>
</dbReference>
<dbReference type="STRING" id="157072.A0A024TTG2"/>
<accession>A0A024TTG2</accession>
<comment type="function">
    <text evidence="2 9">Reversible hydration of carbon dioxide.</text>
</comment>
<dbReference type="GO" id="GO:0004089">
    <property type="term" value="F:carbonate dehydratase activity"/>
    <property type="evidence" value="ECO:0007669"/>
    <property type="project" value="UniProtKB-UniRule"/>
</dbReference>
<keyword evidence="9" id="KW-0732">Signal</keyword>
<organism evidence="11">
    <name type="scientific">Aphanomyces invadans</name>
    <dbReference type="NCBI Taxonomy" id="157072"/>
    <lineage>
        <taxon>Eukaryota</taxon>
        <taxon>Sar</taxon>
        <taxon>Stramenopiles</taxon>
        <taxon>Oomycota</taxon>
        <taxon>Saprolegniomycetes</taxon>
        <taxon>Saprolegniales</taxon>
        <taxon>Verrucalvaceae</taxon>
        <taxon>Aphanomyces</taxon>
    </lineage>
</organism>
<comment type="similarity">
    <text evidence="3 9">Belongs to the alpha-carbonic anhydrase family.</text>
</comment>
<comment type="catalytic activity">
    <reaction evidence="8 9">
        <text>hydrogencarbonate + H(+) = CO2 + H2O</text>
        <dbReference type="Rhea" id="RHEA:10748"/>
        <dbReference type="ChEBI" id="CHEBI:15377"/>
        <dbReference type="ChEBI" id="CHEBI:15378"/>
        <dbReference type="ChEBI" id="CHEBI:16526"/>
        <dbReference type="ChEBI" id="CHEBI:17544"/>
        <dbReference type="EC" id="4.2.1.1"/>
    </reaction>
</comment>
<dbReference type="AlphaFoldDB" id="A0A024TTG2"/>
<dbReference type="PANTHER" id="PTHR18952">
    <property type="entry name" value="CARBONIC ANHYDRASE"/>
    <property type="match status" value="1"/>
</dbReference>
<gene>
    <name evidence="11" type="ORF">H310_09672</name>
</gene>
<feature type="signal peptide" evidence="9">
    <location>
        <begin position="1"/>
        <end position="20"/>
    </location>
</feature>
<keyword evidence="5 9" id="KW-0479">Metal-binding</keyword>
<feature type="domain" description="Alpha-carbonic anhydrase" evidence="10">
    <location>
        <begin position="1"/>
        <end position="231"/>
    </location>
</feature>
<evidence type="ECO:0000256" key="1">
    <source>
        <dbReference type="ARBA" id="ARBA00001947"/>
    </source>
</evidence>
<evidence type="ECO:0000256" key="2">
    <source>
        <dbReference type="ARBA" id="ARBA00002904"/>
    </source>
</evidence>
<feature type="chain" id="PRO_5025089813" description="Carbonic anhydrase" evidence="9">
    <location>
        <begin position="21"/>
        <end position="243"/>
    </location>
</feature>
<dbReference type="InterPro" id="IPR036398">
    <property type="entry name" value="CA_dom_sf"/>
</dbReference>
<name>A0A024TTG2_9STRA</name>
<dbReference type="OrthoDB" id="429145at2759"/>
<evidence type="ECO:0000256" key="4">
    <source>
        <dbReference type="ARBA" id="ARBA00012925"/>
    </source>
</evidence>
<dbReference type="CDD" id="cd03124">
    <property type="entry name" value="alpha_CA_prokaryotic_like"/>
    <property type="match status" value="1"/>
</dbReference>
<sequence length="243" mass="27240">MVWRCLWAAALFVLPVILTAQELQSPIKLSSDVPYVLNRDGALLSFAAASAQPLATSTATTTTLVTSWSTPPLYVSLDNGAATHAAIQCHFHRPSEHWLNGRQYPFELHIVLANPANHSHVTAVVAVLFDVDHVPHPFLAQLWPHLKYGHDPRHGSLHVDLSSLRLHAQSLFLRYVGSLTTAPFTEGIEWIIHHQVQSMSLAQWTEYTAVFPLPNARPLQPRYDRQVQLIGPRNYVMDRTVTK</sequence>
<dbReference type="Pfam" id="PF00194">
    <property type="entry name" value="Carb_anhydrase"/>
    <property type="match status" value="1"/>
</dbReference>
<dbReference type="InterPro" id="IPR018338">
    <property type="entry name" value="Carbonic_anhydrase_a-class_CS"/>
</dbReference>
<dbReference type="EMBL" id="KI913973">
    <property type="protein sequence ID" value="ETV97333.1"/>
    <property type="molecule type" value="Genomic_DNA"/>
</dbReference>
<keyword evidence="6 9" id="KW-0862">Zinc</keyword>
<dbReference type="SUPFAM" id="SSF51069">
    <property type="entry name" value="Carbonic anhydrase"/>
    <property type="match status" value="1"/>
</dbReference>
<evidence type="ECO:0000256" key="3">
    <source>
        <dbReference type="ARBA" id="ARBA00010718"/>
    </source>
</evidence>
<evidence type="ECO:0000256" key="5">
    <source>
        <dbReference type="ARBA" id="ARBA00022723"/>
    </source>
</evidence>
<protein>
    <recommendedName>
        <fullName evidence="4 9">Carbonic anhydrase</fullName>
        <ecNumber evidence="4 9">4.2.1.1</ecNumber>
    </recommendedName>
</protein>
<dbReference type="VEuPathDB" id="FungiDB:H310_09672"/>
<evidence type="ECO:0000256" key="7">
    <source>
        <dbReference type="ARBA" id="ARBA00023239"/>
    </source>
</evidence>
<evidence type="ECO:0000256" key="6">
    <source>
        <dbReference type="ARBA" id="ARBA00022833"/>
    </source>
</evidence>
<dbReference type="PANTHER" id="PTHR18952:SF265">
    <property type="entry name" value="CARBONIC ANHYDRASE"/>
    <property type="match status" value="1"/>
</dbReference>
<dbReference type="GO" id="GO:0008270">
    <property type="term" value="F:zinc ion binding"/>
    <property type="evidence" value="ECO:0007669"/>
    <property type="project" value="UniProtKB-UniRule"/>
</dbReference>
<evidence type="ECO:0000256" key="8">
    <source>
        <dbReference type="ARBA" id="ARBA00048348"/>
    </source>
</evidence>
<dbReference type="InterPro" id="IPR001148">
    <property type="entry name" value="CA_dom"/>
</dbReference>
<proteinExistence type="inferred from homology"/>
<reference evidence="11" key="1">
    <citation type="submission" date="2013-12" db="EMBL/GenBank/DDBJ databases">
        <title>The Genome Sequence of Aphanomyces invadans NJM9701.</title>
        <authorList>
            <consortium name="The Broad Institute Genomics Platform"/>
            <person name="Russ C."/>
            <person name="Tyler B."/>
            <person name="van West P."/>
            <person name="Dieguez-Uribeondo J."/>
            <person name="Young S.K."/>
            <person name="Zeng Q."/>
            <person name="Gargeya S."/>
            <person name="Fitzgerald M."/>
            <person name="Abouelleil A."/>
            <person name="Alvarado L."/>
            <person name="Chapman S.B."/>
            <person name="Gainer-Dewar J."/>
            <person name="Goldberg J."/>
            <person name="Griggs A."/>
            <person name="Gujja S."/>
            <person name="Hansen M."/>
            <person name="Howarth C."/>
            <person name="Imamovic A."/>
            <person name="Ireland A."/>
            <person name="Larimer J."/>
            <person name="McCowan C."/>
            <person name="Murphy C."/>
            <person name="Pearson M."/>
            <person name="Poon T.W."/>
            <person name="Priest M."/>
            <person name="Roberts A."/>
            <person name="Saif S."/>
            <person name="Shea T."/>
            <person name="Sykes S."/>
            <person name="Wortman J."/>
            <person name="Nusbaum C."/>
            <person name="Birren B."/>
        </authorList>
    </citation>
    <scope>NUCLEOTIDE SEQUENCE [LARGE SCALE GENOMIC DNA]</scope>
    <source>
        <strain evidence="11">NJM9701</strain>
    </source>
</reference>
<dbReference type="InterPro" id="IPR023561">
    <property type="entry name" value="Carbonic_anhydrase_a-class"/>
</dbReference>